<feature type="transmembrane region" description="Helical" evidence="6">
    <location>
        <begin position="218"/>
        <end position="238"/>
    </location>
</feature>
<comment type="subcellular location">
    <subcellularLocation>
        <location evidence="1">Membrane</location>
        <topology evidence="1">Multi-pass membrane protein</topology>
    </subcellularLocation>
</comment>
<sequence>MEAQREKLLSEEPPLENSIGRRSERIIDIKGVKHHTTGSWRACTYILVTQCFEELAYYGIQFNLVTFLKNVLHENNVTAARNYTNWQGTCYIAPVIGAIIADSYLGRYLTTVAFFTVYIVGMAAMSISASFPTCAGPDCLQDGSSKSFVFFLGLYMMAIGAGGIKPCVSSFGADQFDDSIPAERLKKDSFFNWFFFAIYIGSFVSGTAVVWVQDHCGWVVGLGIPTLFLAFAIASFMLGSSSYRVQKPLGSPIVRVFQVIVAATRKWSVRVPEDDSLLHEAPDEKASMVNDHKLQHTPEFRFLDKAAVISSDEELSDPWRLCTITQVEELKVIIGMLPIWATGIVYFSVLAQFSSTFLEQGRTMNSHVGAFAIPPASLASFDAVSVIFWVPVYDRVLVPAARRLTGEDRGLSELQRFGAGLALSVLVMAAAALVEVRRLAVAVAGAHGGEAAMSILWQVPQYFLVGASVVFACVGQTEFFYNEAPPAMRSLCSALALLTVALGSYLSSLVVTAVEWITTRGGGPGWIPDDLDDGHLDRFFWLLAAMSALNLAVFVGCARRYRRKNVY</sequence>
<evidence type="ECO:0000256" key="5">
    <source>
        <dbReference type="ARBA" id="ARBA00023136"/>
    </source>
</evidence>
<dbReference type="Gene3D" id="1.20.1250.20">
    <property type="entry name" value="MFS general substrate transporter like domains"/>
    <property type="match status" value="1"/>
</dbReference>
<evidence type="ECO:0000256" key="6">
    <source>
        <dbReference type="SAM" id="Phobius"/>
    </source>
</evidence>
<feature type="transmembrane region" description="Helical" evidence="6">
    <location>
        <begin position="493"/>
        <end position="519"/>
    </location>
</feature>
<proteinExistence type="inferred from homology"/>
<dbReference type="PANTHER" id="PTHR11654">
    <property type="entry name" value="OLIGOPEPTIDE TRANSPORTER-RELATED"/>
    <property type="match status" value="1"/>
</dbReference>
<dbReference type="Proteomes" id="UP001497457">
    <property type="component" value="Chromosome 13rd"/>
</dbReference>
<evidence type="ECO:0000313" key="7">
    <source>
        <dbReference type="EMBL" id="CAL4913453.1"/>
    </source>
</evidence>
<organism evidence="7 8">
    <name type="scientific">Urochloa decumbens</name>
    <dbReference type="NCBI Taxonomy" id="240449"/>
    <lineage>
        <taxon>Eukaryota</taxon>
        <taxon>Viridiplantae</taxon>
        <taxon>Streptophyta</taxon>
        <taxon>Embryophyta</taxon>
        <taxon>Tracheophyta</taxon>
        <taxon>Spermatophyta</taxon>
        <taxon>Magnoliopsida</taxon>
        <taxon>Liliopsida</taxon>
        <taxon>Poales</taxon>
        <taxon>Poaceae</taxon>
        <taxon>PACMAD clade</taxon>
        <taxon>Panicoideae</taxon>
        <taxon>Panicodae</taxon>
        <taxon>Paniceae</taxon>
        <taxon>Melinidinae</taxon>
        <taxon>Urochloa</taxon>
    </lineage>
</organism>
<keyword evidence="4 6" id="KW-1133">Transmembrane helix</keyword>
<feature type="transmembrane region" description="Helical" evidence="6">
    <location>
        <begin position="148"/>
        <end position="168"/>
    </location>
</feature>
<feature type="transmembrane region" description="Helical" evidence="6">
    <location>
        <begin position="108"/>
        <end position="128"/>
    </location>
</feature>
<dbReference type="AlphaFoldDB" id="A0ABC8WUF9"/>
<dbReference type="GO" id="GO:0016020">
    <property type="term" value="C:membrane"/>
    <property type="evidence" value="ECO:0007669"/>
    <property type="project" value="UniProtKB-SubCell"/>
</dbReference>
<feature type="transmembrane region" description="Helical" evidence="6">
    <location>
        <begin position="330"/>
        <end position="351"/>
    </location>
</feature>
<keyword evidence="5 6" id="KW-0472">Membrane</keyword>
<dbReference type="InterPro" id="IPR000109">
    <property type="entry name" value="POT_fam"/>
</dbReference>
<evidence type="ECO:0000256" key="2">
    <source>
        <dbReference type="ARBA" id="ARBA00005982"/>
    </source>
</evidence>
<protein>
    <submittedName>
        <fullName evidence="7">Uncharacterized protein</fullName>
    </submittedName>
</protein>
<feature type="transmembrane region" description="Helical" evidence="6">
    <location>
        <begin position="414"/>
        <end position="434"/>
    </location>
</feature>
<name>A0ABC8WUF9_9POAL</name>
<feature type="transmembrane region" description="Helical" evidence="6">
    <location>
        <begin position="371"/>
        <end position="393"/>
    </location>
</feature>
<comment type="similarity">
    <text evidence="2">Belongs to the major facilitator superfamily. Proton-dependent oligopeptide transporter (POT/PTR) (TC 2.A.17) family.</text>
</comment>
<dbReference type="InterPro" id="IPR036259">
    <property type="entry name" value="MFS_trans_sf"/>
</dbReference>
<evidence type="ECO:0000313" key="8">
    <source>
        <dbReference type="Proteomes" id="UP001497457"/>
    </source>
</evidence>
<feature type="transmembrane region" description="Helical" evidence="6">
    <location>
        <begin position="539"/>
        <end position="558"/>
    </location>
</feature>
<evidence type="ECO:0000256" key="3">
    <source>
        <dbReference type="ARBA" id="ARBA00022692"/>
    </source>
</evidence>
<dbReference type="Pfam" id="PF00854">
    <property type="entry name" value="PTR2"/>
    <property type="match status" value="1"/>
</dbReference>
<accession>A0ABC8WUF9</accession>
<reference evidence="8" key="1">
    <citation type="submission" date="2024-06" db="EMBL/GenBank/DDBJ databases">
        <authorList>
            <person name="Ryan C."/>
        </authorList>
    </citation>
    <scope>NUCLEOTIDE SEQUENCE [LARGE SCALE GENOMIC DNA]</scope>
</reference>
<evidence type="ECO:0000256" key="4">
    <source>
        <dbReference type="ARBA" id="ARBA00022989"/>
    </source>
</evidence>
<feature type="transmembrane region" description="Helical" evidence="6">
    <location>
        <begin position="189"/>
        <end position="212"/>
    </location>
</feature>
<feature type="transmembrane region" description="Helical" evidence="6">
    <location>
        <begin position="462"/>
        <end position="481"/>
    </location>
</feature>
<reference evidence="7 8" key="2">
    <citation type="submission" date="2024-10" db="EMBL/GenBank/DDBJ databases">
        <authorList>
            <person name="Ryan C."/>
        </authorList>
    </citation>
    <scope>NUCLEOTIDE SEQUENCE [LARGE SCALE GENOMIC DNA]</scope>
</reference>
<dbReference type="SUPFAM" id="SSF103473">
    <property type="entry name" value="MFS general substrate transporter"/>
    <property type="match status" value="1"/>
</dbReference>
<keyword evidence="8" id="KW-1185">Reference proteome</keyword>
<gene>
    <name evidence="7" type="ORF">URODEC1_LOCUS16254</name>
</gene>
<dbReference type="EMBL" id="OZ075123">
    <property type="protein sequence ID" value="CAL4913453.1"/>
    <property type="molecule type" value="Genomic_DNA"/>
</dbReference>
<keyword evidence="3 6" id="KW-0812">Transmembrane</keyword>
<evidence type="ECO:0000256" key="1">
    <source>
        <dbReference type="ARBA" id="ARBA00004141"/>
    </source>
</evidence>